<dbReference type="AlphaFoldDB" id="A0A484BE71"/>
<dbReference type="OMA" id="ECFSEDM"/>
<keyword evidence="3" id="KW-1185">Reference proteome</keyword>
<feature type="region of interest" description="Disordered" evidence="1">
    <location>
        <begin position="430"/>
        <end position="454"/>
    </location>
</feature>
<proteinExistence type="predicted"/>
<feature type="region of interest" description="Disordered" evidence="1">
    <location>
        <begin position="1"/>
        <end position="39"/>
    </location>
</feature>
<protein>
    <submittedName>
        <fullName evidence="2">Uncharacterized protein</fullName>
    </submittedName>
</protein>
<dbReference type="Proteomes" id="UP000295192">
    <property type="component" value="Unassembled WGS sequence"/>
</dbReference>
<dbReference type="EMBL" id="LSRL02000049">
    <property type="protein sequence ID" value="TDG47083.1"/>
    <property type="molecule type" value="Genomic_DNA"/>
</dbReference>
<gene>
    <name evidence="2" type="ORF">AWZ03_006520</name>
</gene>
<dbReference type="STRING" id="7232.A0A484BE71"/>
<organism evidence="2 3">
    <name type="scientific">Drosophila navojoa</name>
    <name type="common">Fruit fly</name>
    <dbReference type="NCBI Taxonomy" id="7232"/>
    <lineage>
        <taxon>Eukaryota</taxon>
        <taxon>Metazoa</taxon>
        <taxon>Ecdysozoa</taxon>
        <taxon>Arthropoda</taxon>
        <taxon>Hexapoda</taxon>
        <taxon>Insecta</taxon>
        <taxon>Pterygota</taxon>
        <taxon>Neoptera</taxon>
        <taxon>Endopterygota</taxon>
        <taxon>Diptera</taxon>
        <taxon>Brachycera</taxon>
        <taxon>Muscomorpha</taxon>
        <taxon>Ephydroidea</taxon>
        <taxon>Drosophilidae</taxon>
        <taxon>Drosophila</taxon>
    </lineage>
</organism>
<feature type="region of interest" description="Disordered" evidence="1">
    <location>
        <begin position="578"/>
        <end position="627"/>
    </location>
</feature>
<feature type="compositionally biased region" description="Acidic residues" evidence="1">
    <location>
        <begin position="1"/>
        <end position="10"/>
    </location>
</feature>
<reference evidence="2 3" key="1">
    <citation type="journal article" date="2019" name="J. Hered.">
        <title>An Improved Genome Assembly for Drosophila navojoa, the Basal Species in the mojavensis Cluster.</title>
        <authorList>
            <person name="Vanderlinde T."/>
            <person name="Dupim E.G."/>
            <person name="Nazario-Yepiz N.O."/>
            <person name="Carvalho A.B."/>
        </authorList>
    </citation>
    <scope>NUCLEOTIDE SEQUENCE [LARGE SCALE GENOMIC DNA]</scope>
    <source>
        <strain evidence="2">Navoj_Jal97</strain>
        <tissue evidence="2">Whole organism</tissue>
    </source>
</reference>
<dbReference type="OrthoDB" id="21095at2759"/>
<accession>A0A484BE71</accession>
<sequence>MADDDDDDDYSITASPTELSGHCSLRKQRRNPHNYNAPAKLSTVTRGSLQFDDWEYEADRLDCLRAQQEPARVHLIPASQNFTTLQSMLEQQDMNDIEDAEPERDITETANIAQQILRDFCESPTYFEDDDELLLEDYSPWFRFRGKRIKTYGKERLKTSAPVVTDDDEDRLSCSSSELSVQEDYNTQVPTRTNCAFDANSSQKICENLLNLSAFFSTQSNANKSINLPDMQMDLKNSTVLEAKDFEDEDATGILEEMGYFVGGTEQCKYLEDNCDSKIIDNAEFSLFRDETAGRVEKLQDTNLCEDKNVHSKKTQLEAAKETSEIELLEEIALSEWQPIEIENSSINEKQGKDCKEQMEMEMIAFSEWQPVELIDNPIEIQEAPPKEKPSHLHEIIQFRTASNKVLELTDEMMQKAAMLMADLETVNDNPRAEQKKGKTTVNDSCSQSVTEDDENIQPNVSECIQFHTASNKVLKLTEEMRQKAAMLMADLELNPTEGTQEQFRNSCTVKNKSVASQQAIKEGRAPKSTIETIDGIYPLDSEVNQPKSAVPLEENLHTEDRPDLIYETPKCTTELQSSLTQLTERSPLDRKTKSSIITRRNLLSLNKRRKQKRNSENSNADGGHTPIRRFASMAAATSTPMPSHRAIDVKENEDSPQPSVRERSCSQDSPRVERKRLCKRKSEDALSPIYAPTHKTRRLGLSRIRNKSTHEI</sequence>
<feature type="compositionally biased region" description="Polar residues" evidence="1">
    <location>
        <begin position="440"/>
        <end position="450"/>
    </location>
</feature>
<comment type="caution">
    <text evidence="2">The sequence shown here is derived from an EMBL/GenBank/DDBJ whole genome shotgun (WGS) entry which is preliminary data.</text>
</comment>
<name>A0A484BE71_DRONA</name>
<evidence type="ECO:0000313" key="2">
    <source>
        <dbReference type="EMBL" id="TDG47083.1"/>
    </source>
</evidence>
<feature type="region of interest" description="Disordered" evidence="1">
    <location>
        <begin position="651"/>
        <end position="692"/>
    </location>
</feature>
<evidence type="ECO:0000313" key="3">
    <source>
        <dbReference type="Proteomes" id="UP000295192"/>
    </source>
</evidence>
<evidence type="ECO:0000256" key="1">
    <source>
        <dbReference type="SAM" id="MobiDB-lite"/>
    </source>
</evidence>